<evidence type="ECO:0000313" key="3">
    <source>
        <dbReference type="Proteomes" id="UP001500442"/>
    </source>
</evidence>
<evidence type="ECO:0000313" key="2">
    <source>
        <dbReference type="EMBL" id="GAA2254502.1"/>
    </source>
</evidence>
<gene>
    <name evidence="2" type="ORF">GCM10010368_21150</name>
</gene>
<reference evidence="2 3" key="1">
    <citation type="journal article" date="2019" name="Int. J. Syst. Evol. Microbiol.">
        <title>The Global Catalogue of Microorganisms (GCM) 10K type strain sequencing project: providing services to taxonomists for standard genome sequencing and annotation.</title>
        <authorList>
            <consortium name="The Broad Institute Genomics Platform"/>
            <consortium name="The Broad Institute Genome Sequencing Center for Infectious Disease"/>
            <person name="Wu L."/>
            <person name="Ma J."/>
        </authorList>
    </citation>
    <scope>NUCLEOTIDE SEQUENCE [LARGE SCALE GENOMIC DNA]</scope>
    <source>
        <strain evidence="2 3">JCM 4823</strain>
    </source>
</reference>
<sequence length="198" mass="20598">MDTDVPTPSPAHRSERPAELTLAALVGREFVEVLDAGLRRARAAGRRPAQPPSPPPAEPRAAVPRRQREPEPGPGPAAALLSRHAPAILRSFESALPAPGRAGQTPRRAPRLALLVWAQTVLRRAMDLAPAAVPAPPPTPEQQVLAAARLLECAAVTLPAGHPAGPEALGALARAIRAPRTGAAPERTAAVSAPVRRP</sequence>
<accession>A0ABN3EC79</accession>
<evidence type="ECO:0008006" key="4">
    <source>
        <dbReference type="Google" id="ProtNLM"/>
    </source>
</evidence>
<protein>
    <recommendedName>
        <fullName evidence="4">TetR family transcriptional regulator</fullName>
    </recommendedName>
</protein>
<keyword evidence="3" id="KW-1185">Reference proteome</keyword>
<comment type="caution">
    <text evidence="2">The sequence shown here is derived from an EMBL/GenBank/DDBJ whole genome shotgun (WGS) entry which is preliminary data.</text>
</comment>
<organism evidence="2 3">
    <name type="scientific">Streptomyces roseiscleroticus</name>
    <dbReference type="NCBI Taxonomy" id="1972"/>
    <lineage>
        <taxon>Bacteria</taxon>
        <taxon>Bacillati</taxon>
        <taxon>Actinomycetota</taxon>
        <taxon>Actinomycetes</taxon>
        <taxon>Kitasatosporales</taxon>
        <taxon>Streptomycetaceae</taxon>
        <taxon>Streptomyces</taxon>
    </lineage>
</organism>
<feature type="compositionally biased region" description="Pro residues" evidence="1">
    <location>
        <begin position="49"/>
        <end position="58"/>
    </location>
</feature>
<dbReference type="RefSeq" id="WP_346158618.1">
    <property type="nucleotide sequence ID" value="NZ_BAAASN010000003.1"/>
</dbReference>
<evidence type="ECO:0000256" key="1">
    <source>
        <dbReference type="SAM" id="MobiDB-lite"/>
    </source>
</evidence>
<proteinExistence type="predicted"/>
<dbReference type="EMBL" id="BAAASN010000003">
    <property type="protein sequence ID" value="GAA2254502.1"/>
    <property type="molecule type" value="Genomic_DNA"/>
</dbReference>
<feature type="region of interest" description="Disordered" evidence="1">
    <location>
        <begin position="41"/>
        <end position="83"/>
    </location>
</feature>
<dbReference type="Proteomes" id="UP001500442">
    <property type="component" value="Unassembled WGS sequence"/>
</dbReference>
<name>A0ABN3EC79_9ACTN</name>